<name>C5L7Q6_PERM5</name>
<protein>
    <submittedName>
        <fullName evidence="1">Uncharacterized protein</fullName>
    </submittedName>
</protein>
<evidence type="ECO:0000313" key="2">
    <source>
        <dbReference type="Proteomes" id="UP000007800"/>
    </source>
</evidence>
<proteinExistence type="predicted"/>
<dbReference type="InParanoid" id="C5L7Q6"/>
<dbReference type="Proteomes" id="UP000007800">
    <property type="component" value="Unassembled WGS sequence"/>
</dbReference>
<gene>
    <name evidence="1" type="ORF">Pmar_PMAR020685</name>
</gene>
<dbReference type="EMBL" id="GG679899">
    <property type="protein sequence ID" value="EER07518.1"/>
    <property type="molecule type" value="Genomic_DNA"/>
</dbReference>
<organism evidence="2">
    <name type="scientific">Perkinsus marinus (strain ATCC 50983 / TXsc)</name>
    <dbReference type="NCBI Taxonomy" id="423536"/>
    <lineage>
        <taxon>Eukaryota</taxon>
        <taxon>Sar</taxon>
        <taxon>Alveolata</taxon>
        <taxon>Perkinsozoa</taxon>
        <taxon>Perkinsea</taxon>
        <taxon>Perkinsida</taxon>
        <taxon>Perkinsidae</taxon>
        <taxon>Perkinsus</taxon>
    </lineage>
</organism>
<dbReference type="RefSeq" id="XP_002775702.1">
    <property type="nucleotide sequence ID" value="XM_002775656.1"/>
</dbReference>
<sequence>MEELGVTTEGALTALRTLEAACTEAVDHGGHWLCRTRFEASTLETALSVFLRLLLVDLEPSSQLERPFRRVNELIDGHLMVTLCPDCVEAYVRAASEMTK</sequence>
<reference evidence="1 2" key="1">
    <citation type="submission" date="2008-07" db="EMBL/GenBank/DDBJ databases">
        <authorList>
            <person name="El-Sayed N."/>
            <person name="Caler E."/>
            <person name="Inman J."/>
            <person name="Amedeo P."/>
            <person name="Hass B."/>
            <person name="Wortman J."/>
        </authorList>
    </citation>
    <scope>NUCLEOTIDE SEQUENCE [LARGE SCALE GENOMIC DNA]</scope>
    <source>
        <strain evidence="2">ATCC 50983 / TXsc</strain>
    </source>
</reference>
<dbReference type="AlphaFoldDB" id="C5L7Q6"/>
<accession>C5L7Q6</accession>
<evidence type="ECO:0000313" key="1">
    <source>
        <dbReference type="EMBL" id="EER07518.1"/>
    </source>
</evidence>
<keyword evidence="2" id="KW-1185">Reference proteome</keyword>
<dbReference type="GeneID" id="9041491"/>